<dbReference type="Pfam" id="PF05656">
    <property type="entry name" value="DUF805"/>
    <property type="match status" value="1"/>
</dbReference>
<reference evidence="2 3" key="1">
    <citation type="submission" date="2017-08" db="EMBL/GenBank/DDBJ databases">
        <title>Infants hospitalized years apart are colonized by the same room-sourced microbial strains.</title>
        <authorList>
            <person name="Brooks B."/>
            <person name="Olm M.R."/>
            <person name="Firek B.A."/>
            <person name="Baker R."/>
            <person name="Thomas B.C."/>
            <person name="Morowitz M.J."/>
            <person name="Banfield J.F."/>
        </authorList>
    </citation>
    <scope>NUCLEOTIDE SEQUENCE [LARGE SCALE GENOMIC DNA]</scope>
    <source>
        <strain evidence="2">S2_005_002_R2_33</strain>
    </source>
</reference>
<proteinExistence type="predicted"/>
<keyword evidence="1" id="KW-0812">Transmembrane</keyword>
<name>A0A2W5NJL7_9SPHN</name>
<gene>
    <name evidence="2" type="ORF">DI555_21700</name>
</gene>
<dbReference type="GO" id="GO:0005886">
    <property type="term" value="C:plasma membrane"/>
    <property type="evidence" value="ECO:0007669"/>
    <property type="project" value="TreeGrafter"/>
</dbReference>
<keyword evidence="1" id="KW-0472">Membrane</keyword>
<dbReference type="PANTHER" id="PTHR34980:SF2">
    <property type="entry name" value="INNER MEMBRANE PROTEIN YHAH-RELATED"/>
    <property type="match status" value="1"/>
</dbReference>
<feature type="transmembrane region" description="Helical" evidence="1">
    <location>
        <begin position="82"/>
        <end position="101"/>
    </location>
</feature>
<keyword evidence="1" id="KW-1133">Transmembrane helix</keyword>
<dbReference type="EMBL" id="QFPX01000029">
    <property type="protein sequence ID" value="PZQ51035.1"/>
    <property type="molecule type" value="Genomic_DNA"/>
</dbReference>
<dbReference type="PANTHER" id="PTHR34980">
    <property type="entry name" value="INNER MEMBRANE PROTEIN-RELATED-RELATED"/>
    <property type="match status" value="1"/>
</dbReference>
<dbReference type="Proteomes" id="UP000249082">
    <property type="component" value="Unassembled WGS sequence"/>
</dbReference>
<evidence type="ECO:0000256" key="1">
    <source>
        <dbReference type="SAM" id="Phobius"/>
    </source>
</evidence>
<sequence>MLGSIKYNLTNLLNFKGRDARQTFWFYVLFLVVIQYAVGMVIAMPMMGGIMKGAFVAAQQGATGADMNARVMSQMAGYMRTSMTLSTIVSLTAGLLLLASFARRLHDSGKPGWISVLTFLLSLTSKAIVWSRMDEIVSTMQKVSADNLETAFAMQSKMVAASLLGYAAILIVIIFGVWPSNPGPNRYGEAPVRF</sequence>
<protein>
    <submittedName>
        <fullName evidence="2">DUF805 domain-containing protein</fullName>
    </submittedName>
</protein>
<feature type="transmembrane region" description="Helical" evidence="1">
    <location>
        <begin position="158"/>
        <end position="178"/>
    </location>
</feature>
<evidence type="ECO:0000313" key="2">
    <source>
        <dbReference type="EMBL" id="PZQ51035.1"/>
    </source>
</evidence>
<dbReference type="AlphaFoldDB" id="A0A2W5NJL7"/>
<comment type="caution">
    <text evidence="2">The sequence shown here is derived from an EMBL/GenBank/DDBJ whole genome shotgun (WGS) entry which is preliminary data.</text>
</comment>
<organism evidence="2 3">
    <name type="scientific">Novosphingobium pentaromativorans</name>
    <dbReference type="NCBI Taxonomy" id="205844"/>
    <lineage>
        <taxon>Bacteria</taxon>
        <taxon>Pseudomonadati</taxon>
        <taxon>Pseudomonadota</taxon>
        <taxon>Alphaproteobacteria</taxon>
        <taxon>Sphingomonadales</taxon>
        <taxon>Sphingomonadaceae</taxon>
        <taxon>Novosphingobium</taxon>
    </lineage>
</organism>
<accession>A0A2W5NJL7</accession>
<dbReference type="InterPro" id="IPR008523">
    <property type="entry name" value="DUF805"/>
</dbReference>
<evidence type="ECO:0000313" key="3">
    <source>
        <dbReference type="Proteomes" id="UP000249082"/>
    </source>
</evidence>
<feature type="transmembrane region" description="Helical" evidence="1">
    <location>
        <begin position="24"/>
        <end position="43"/>
    </location>
</feature>